<dbReference type="GeneID" id="105439251"/>
<reference evidence="4" key="2">
    <citation type="submission" date="2021-01" db="UniProtKB">
        <authorList>
            <consortium name="EnsemblMetazoa"/>
        </authorList>
    </citation>
    <scope>IDENTIFICATION</scope>
</reference>
<keyword evidence="2" id="KW-1133">Transmembrane helix</keyword>
<dbReference type="KEGG" id="spu:105439251"/>
<protein>
    <recommendedName>
        <fullName evidence="3">SEA domain-containing protein</fullName>
    </recommendedName>
</protein>
<dbReference type="Gene3D" id="3.30.70.960">
    <property type="entry name" value="SEA domain"/>
    <property type="match status" value="1"/>
</dbReference>
<dbReference type="RefSeq" id="XP_030844744.1">
    <property type="nucleotide sequence ID" value="XM_030988884.1"/>
</dbReference>
<dbReference type="SUPFAM" id="SSF82671">
    <property type="entry name" value="SEA domain"/>
    <property type="match status" value="1"/>
</dbReference>
<keyword evidence="5" id="KW-1185">Reference proteome</keyword>
<dbReference type="InParanoid" id="A0A7M7T0F0"/>
<keyword evidence="2" id="KW-0812">Transmembrane</keyword>
<organism evidence="4 5">
    <name type="scientific">Strongylocentrotus purpuratus</name>
    <name type="common">Purple sea urchin</name>
    <dbReference type="NCBI Taxonomy" id="7668"/>
    <lineage>
        <taxon>Eukaryota</taxon>
        <taxon>Metazoa</taxon>
        <taxon>Echinodermata</taxon>
        <taxon>Eleutherozoa</taxon>
        <taxon>Echinozoa</taxon>
        <taxon>Echinoidea</taxon>
        <taxon>Euechinoidea</taxon>
        <taxon>Echinacea</taxon>
        <taxon>Camarodonta</taxon>
        <taxon>Echinidea</taxon>
        <taxon>Strongylocentrotidae</taxon>
        <taxon>Strongylocentrotus</taxon>
    </lineage>
</organism>
<reference evidence="5" key="1">
    <citation type="submission" date="2015-02" db="EMBL/GenBank/DDBJ databases">
        <title>Genome sequencing for Strongylocentrotus purpuratus.</title>
        <authorList>
            <person name="Murali S."/>
            <person name="Liu Y."/>
            <person name="Vee V."/>
            <person name="English A."/>
            <person name="Wang M."/>
            <person name="Skinner E."/>
            <person name="Han Y."/>
            <person name="Muzny D.M."/>
            <person name="Worley K.C."/>
            <person name="Gibbs R.A."/>
        </authorList>
    </citation>
    <scope>NUCLEOTIDE SEQUENCE</scope>
</reference>
<proteinExistence type="predicted"/>
<dbReference type="PROSITE" id="PS50024">
    <property type="entry name" value="SEA"/>
    <property type="match status" value="1"/>
</dbReference>
<dbReference type="Pfam" id="PF01390">
    <property type="entry name" value="SEA"/>
    <property type="match status" value="1"/>
</dbReference>
<dbReference type="AlphaFoldDB" id="A0A7M7T0F0"/>
<feature type="region of interest" description="Disordered" evidence="1">
    <location>
        <begin position="205"/>
        <end position="226"/>
    </location>
</feature>
<dbReference type="InterPro" id="IPR036364">
    <property type="entry name" value="SEA_dom_sf"/>
</dbReference>
<evidence type="ECO:0000313" key="4">
    <source>
        <dbReference type="EnsemblMetazoa" id="XP_030844744"/>
    </source>
</evidence>
<dbReference type="OrthoDB" id="10070537at2759"/>
<name>A0A7M7T0F0_STRPU</name>
<evidence type="ECO:0000256" key="1">
    <source>
        <dbReference type="SAM" id="MobiDB-lite"/>
    </source>
</evidence>
<evidence type="ECO:0000256" key="2">
    <source>
        <dbReference type="SAM" id="Phobius"/>
    </source>
</evidence>
<dbReference type="Proteomes" id="UP000007110">
    <property type="component" value="Unassembled WGS sequence"/>
</dbReference>
<dbReference type="InterPro" id="IPR000082">
    <property type="entry name" value="SEA_dom"/>
</dbReference>
<sequence length="277" mass="29882">MPATTAGTTRGTTSGTTPGTTPGITPDVVISFVITFNNTYQSDLADSSSPAFINLASAVCNRLIEYFESLTNGVIICIVLRFRSGSVLTDVNLTFPANNASQAQNIMDNVGIVTARDIGYLPVVGDETYFPVYVNSNGLVTTAESTTIQTETTTEPQGLSNGLIIAIVLGIVAGILSIIVCMCCLLIQVSRKNAAKFALGEEYRSPYSGETPASNSDDPWERSGSYNSLDRREYAVGQAVERFWQDHDSEKDNGQFQTPYIVGGDDNVGVERNYFTY</sequence>
<accession>A0A7M7T0F0</accession>
<dbReference type="EnsemblMetazoa" id="XM_030988884">
    <property type="protein sequence ID" value="XP_030844744"/>
    <property type="gene ID" value="LOC105439251"/>
</dbReference>
<feature type="domain" description="SEA" evidence="3">
    <location>
        <begin position="24"/>
        <end position="135"/>
    </location>
</feature>
<evidence type="ECO:0000259" key="3">
    <source>
        <dbReference type="PROSITE" id="PS50024"/>
    </source>
</evidence>
<feature type="region of interest" description="Disordered" evidence="1">
    <location>
        <begin position="1"/>
        <end position="22"/>
    </location>
</feature>
<keyword evidence="2" id="KW-0472">Membrane</keyword>
<evidence type="ECO:0000313" key="5">
    <source>
        <dbReference type="Proteomes" id="UP000007110"/>
    </source>
</evidence>
<feature type="transmembrane region" description="Helical" evidence="2">
    <location>
        <begin position="163"/>
        <end position="187"/>
    </location>
</feature>